<dbReference type="AlphaFoldDB" id="A0A3R9TG55"/>
<dbReference type="EC" id="3.1.3.5" evidence="2"/>
<evidence type="ECO:0000313" key="4">
    <source>
        <dbReference type="Proteomes" id="UP000280073"/>
    </source>
</evidence>
<evidence type="ECO:0000256" key="2">
    <source>
        <dbReference type="ARBA" id="ARBA00012643"/>
    </source>
</evidence>
<comment type="catalytic activity">
    <reaction evidence="1">
        <text>a ribonucleoside 5'-phosphate + H2O = a ribonucleoside + phosphate</text>
        <dbReference type="Rhea" id="RHEA:12484"/>
        <dbReference type="ChEBI" id="CHEBI:15377"/>
        <dbReference type="ChEBI" id="CHEBI:18254"/>
        <dbReference type="ChEBI" id="CHEBI:43474"/>
        <dbReference type="ChEBI" id="CHEBI:58043"/>
        <dbReference type="EC" id="3.1.3.5"/>
    </reaction>
</comment>
<reference evidence="3 4" key="1">
    <citation type="submission" date="2018-10" db="EMBL/GenBank/DDBJ databases">
        <title>GWAS and RNA-Seq identify cryptic mechanisms of antimicrobial resistance in Acinetobacter baumannii.</title>
        <authorList>
            <person name="Sahl J.W."/>
        </authorList>
    </citation>
    <scope>NUCLEOTIDE SEQUENCE [LARGE SCALE GENOMIC DNA]</scope>
    <source>
        <strain evidence="3 4">TG28175</strain>
    </source>
</reference>
<dbReference type="EMBL" id="RFDI01002163">
    <property type="protein sequence ID" value="RSR26919.1"/>
    <property type="molecule type" value="Genomic_DNA"/>
</dbReference>
<dbReference type="SUPFAM" id="SSF64167">
    <property type="entry name" value="SurE-like"/>
    <property type="match status" value="1"/>
</dbReference>
<protein>
    <recommendedName>
        <fullName evidence="2">5'-nucleotidase</fullName>
        <ecNumber evidence="2">3.1.3.5</ecNumber>
    </recommendedName>
</protein>
<comment type="caution">
    <text evidence="3">The sequence shown here is derived from an EMBL/GenBank/DDBJ whole genome shotgun (WGS) entry which is preliminary data.</text>
</comment>
<dbReference type="GO" id="GO:0008253">
    <property type="term" value="F:5'-nucleotidase activity"/>
    <property type="evidence" value="ECO:0007669"/>
    <property type="project" value="UniProtKB-EC"/>
</dbReference>
<gene>
    <name evidence="3" type="ORF">EA686_26320</name>
</gene>
<dbReference type="Proteomes" id="UP000280073">
    <property type="component" value="Unassembled WGS sequence"/>
</dbReference>
<dbReference type="InterPro" id="IPR036523">
    <property type="entry name" value="SurE-like_sf"/>
</dbReference>
<evidence type="ECO:0000313" key="3">
    <source>
        <dbReference type="EMBL" id="RSR26919.1"/>
    </source>
</evidence>
<organism evidence="3 4">
    <name type="scientific">Acinetobacter baumannii</name>
    <dbReference type="NCBI Taxonomy" id="470"/>
    <lineage>
        <taxon>Bacteria</taxon>
        <taxon>Pseudomonadati</taxon>
        <taxon>Pseudomonadota</taxon>
        <taxon>Gammaproteobacteria</taxon>
        <taxon>Moraxellales</taxon>
        <taxon>Moraxellaceae</taxon>
        <taxon>Acinetobacter</taxon>
        <taxon>Acinetobacter calcoaceticus/baumannii complex</taxon>
    </lineage>
</organism>
<feature type="non-terminal residue" evidence="3">
    <location>
        <position position="1"/>
    </location>
</feature>
<name>A0A3R9TG55_ACIBA</name>
<accession>A0A3R9TG55</accession>
<evidence type="ECO:0000256" key="1">
    <source>
        <dbReference type="ARBA" id="ARBA00000815"/>
    </source>
</evidence>
<proteinExistence type="predicted"/>
<sequence>QIQSDFFAVANGFVSVTPIQMDATNYAVLEDLQASLG</sequence>